<organism evidence="1 2">
    <name type="scientific">Agromyces atrinae</name>
    <dbReference type="NCBI Taxonomy" id="592376"/>
    <lineage>
        <taxon>Bacteria</taxon>
        <taxon>Bacillati</taxon>
        <taxon>Actinomycetota</taxon>
        <taxon>Actinomycetes</taxon>
        <taxon>Micrococcales</taxon>
        <taxon>Microbacteriaceae</taxon>
        <taxon>Agromyces</taxon>
    </lineage>
</organism>
<dbReference type="AlphaFoldDB" id="A0A852RXX0"/>
<protein>
    <recommendedName>
        <fullName evidence="3">Lipoprotein</fullName>
    </recommendedName>
</protein>
<gene>
    <name evidence="1" type="ORF">BJ972_000517</name>
</gene>
<accession>A0A852RXX0</accession>
<name>A0A852RXX0_9MICO</name>
<dbReference type="Proteomes" id="UP000581087">
    <property type="component" value="Unassembled WGS sequence"/>
</dbReference>
<evidence type="ECO:0000313" key="1">
    <source>
        <dbReference type="EMBL" id="NYD65998.1"/>
    </source>
</evidence>
<sequence>MDLIQRPPRRRMPLTAVLVIGLALSLGLSGCGLLRSSHADKLRESTMEDAVIAAGSPGVEFAGVSVSTIEDVNLRLSLRIDTELFDALTLCHTIVTAERTAPFGADRLTIDLVDTESAEQLNAHDYLAELRLNIDDSAGWSALWWDDVEKISAICG</sequence>
<reference evidence="1 2" key="1">
    <citation type="submission" date="2020-07" db="EMBL/GenBank/DDBJ databases">
        <title>Sequencing the genomes of 1000 actinobacteria strains.</title>
        <authorList>
            <person name="Klenk H.-P."/>
        </authorList>
    </citation>
    <scope>NUCLEOTIDE SEQUENCE [LARGE SCALE GENOMIC DNA]</scope>
    <source>
        <strain evidence="1 2">DSM 23870</strain>
    </source>
</reference>
<dbReference type="EMBL" id="JACCBI010000001">
    <property type="protein sequence ID" value="NYD65998.1"/>
    <property type="molecule type" value="Genomic_DNA"/>
</dbReference>
<comment type="caution">
    <text evidence="1">The sequence shown here is derived from an EMBL/GenBank/DDBJ whole genome shotgun (WGS) entry which is preliminary data.</text>
</comment>
<dbReference type="PROSITE" id="PS51257">
    <property type="entry name" value="PROKAR_LIPOPROTEIN"/>
    <property type="match status" value="1"/>
</dbReference>
<evidence type="ECO:0008006" key="3">
    <source>
        <dbReference type="Google" id="ProtNLM"/>
    </source>
</evidence>
<dbReference type="RefSeq" id="WP_179419912.1">
    <property type="nucleotide sequence ID" value="NZ_JACCBI010000001.1"/>
</dbReference>
<proteinExistence type="predicted"/>
<evidence type="ECO:0000313" key="2">
    <source>
        <dbReference type="Proteomes" id="UP000581087"/>
    </source>
</evidence>